<keyword evidence="2" id="KW-0229">DNA integration</keyword>
<evidence type="ECO:0000259" key="5">
    <source>
        <dbReference type="PROSITE" id="PS51898"/>
    </source>
</evidence>
<dbReference type="SUPFAM" id="SSF56349">
    <property type="entry name" value="DNA breaking-rejoining enzymes"/>
    <property type="match status" value="1"/>
</dbReference>
<evidence type="ECO:0000256" key="2">
    <source>
        <dbReference type="ARBA" id="ARBA00022908"/>
    </source>
</evidence>
<name>A0ABX5JJ78_9BACT</name>
<dbReference type="Gene3D" id="1.10.150.130">
    <property type="match status" value="1"/>
</dbReference>
<dbReference type="PANTHER" id="PTHR30349:SF41">
    <property type="entry name" value="INTEGRASE_RECOMBINASE PROTEIN MJ0367-RELATED"/>
    <property type="match status" value="1"/>
</dbReference>
<evidence type="ECO:0000256" key="1">
    <source>
        <dbReference type="ARBA" id="ARBA00008857"/>
    </source>
</evidence>
<evidence type="ECO:0000256" key="3">
    <source>
        <dbReference type="ARBA" id="ARBA00023125"/>
    </source>
</evidence>
<dbReference type="InterPro" id="IPR050090">
    <property type="entry name" value="Tyrosine_recombinase_XerCD"/>
</dbReference>
<dbReference type="PROSITE" id="PS51898">
    <property type="entry name" value="TYR_RECOMBINASE"/>
    <property type="match status" value="1"/>
</dbReference>
<dbReference type="Proteomes" id="UP000251311">
    <property type="component" value="Unassembled WGS sequence"/>
</dbReference>
<comment type="caution">
    <text evidence="6">The sequence shown here is derived from an EMBL/GenBank/DDBJ whole genome shotgun (WGS) entry which is preliminary data.</text>
</comment>
<protein>
    <recommendedName>
        <fullName evidence="5">Tyr recombinase domain-containing protein</fullName>
    </recommendedName>
</protein>
<dbReference type="Gene3D" id="1.10.443.10">
    <property type="entry name" value="Intergrase catalytic core"/>
    <property type="match status" value="1"/>
</dbReference>
<keyword evidence="3" id="KW-0238">DNA-binding</keyword>
<dbReference type="InterPro" id="IPR010998">
    <property type="entry name" value="Integrase_recombinase_N"/>
</dbReference>
<dbReference type="EMBL" id="MUXF01000001">
    <property type="protein sequence ID" value="PUE67409.1"/>
    <property type="molecule type" value="Genomic_DNA"/>
</dbReference>
<feature type="domain" description="Tyr recombinase" evidence="5">
    <location>
        <begin position="153"/>
        <end position="336"/>
    </location>
</feature>
<gene>
    <name evidence="6" type="ORF">B0175_00050</name>
</gene>
<dbReference type="PANTHER" id="PTHR30349">
    <property type="entry name" value="PHAGE INTEGRASE-RELATED"/>
    <property type="match status" value="1"/>
</dbReference>
<evidence type="ECO:0000313" key="6">
    <source>
        <dbReference type="EMBL" id="PUE67409.1"/>
    </source>
</evidence>
<keyword evidence="4" id="KW-0233">DNA recombination</keyword>
<dbReference type="InterPro" id="IPR004107">
    <property type="entry name" value="Integrase_SAM-like_N"/>
</dbReference>
<evidence type="ECO:0000256" key="4">
    <source>
        <dbReference type="ARBA" id="ARBA00023172"/>
    </source>
</evidence>
<accession>A0ABX5JJ78</accession>
<dbReference type="Pfam" id="PF00589">
    <property type="entry name" value="Phage_integrase"/>
    <property type="match status" value="1"/>
</dbReference>
<proteinExistence type="inferred from homology"/>
<comment type="similarity">
    <text evidence="1">Belongs to the 'phage' integrase family.</text>
</comment>
<dbReference type="RefSeq" id="WP_108526721.1">
    <property type="nucleotide sequence ID" value="NZ_MUXF01000001.1"/>
</dbReference>
<organism evidence="6 7">
    <name type="scientific">Arcobacter lacus</name>
    <dbReference type="NCBI Taxonomy" id="1912876"/>
    <lineage>
        <taxon>Bacteria</taxon>
        <taxon>Pseudomonadati</taxon>
        <taxon>Campylobacterota</taxon>
        <taxon>Epsilonproteobacteria</taxon>
        <taxon>Campylobacterales</taxon>
        <taxon>Arcobacteraceae</taxon>
        <taxon>Arcobacter</taxon>
    </lineage>
</organism>
<dbReference type="InterPro" id="IPR013762">
    <property type="entry name" value="Integrase-like_cat_sf"/>
</dbReference>
<keyword evidence="7" id="KW-1185">Reference proteome</keyword>
<dbReference type="InterPro" id="IPR011010">
    <property type="entry name" value="DNA_brk_join_enz"/>
</dbReference>
<evidence type="ECO:0000313" key="7">
    <source>
        <dbReference type="Proteomes" id="UP000251311"/>
    </source>
</evidence>
<dbReference type="InterPro" id="IPR002104">
    <property type="entry name" value="Integrase_catalytic"/>
</dbReference>
<dbReference type="Pfam" id="PF14659">
    <property type="entry name" value="Phage_int_SAM_3"/>
    <property type="match status" value="1"/>
</dbReference>
<sequence>MTFYNRNGMLYARINGKRVSTKLEYSKENIKLFKSYAKNEEFFKKFDVMKKIPTVVDLCKEVLEDKKDTLKRTSYTNYLSMLNSRIIPFFNKRKVTEIKPLDILEFYKTFTDRSALVICEAILRPSFEKAVLGEIINQTPMRISKPKFKDTGYEINPFTKDELQKILDYNDDRLCNFIAISCFTGLRTGEMLGLRWCDVDLNNMTISVKQQFTRCFLQTPKTKKSMSTIELPIEALPFFERQRYKTGLREYVFYSPKNKEPWKSSYYINTLFKEMLRKLDIPERTIYQTRHTFASIRLTMGEKLEWVSYMMRHENTSITLKKYFKYIKELDVKRVDLNFDLTQKRHTC</sequence>
<dbReference type="CDD" id="cd01189">
    <property type="entry name" value="INT_ICEBs1_C_like"/>
    <property type="match status" value="1"/>
</dbReference>
<reference evidence="6 7" key="1">
    <citation type="submission" date="2017-02" db="EMBL/GenBank/DDBJ databases">
        <title>Arcobacter lacus sp. nov., a new species isolated from reclaimed water.</title>
        <authorList>
            <person name="Figueras M.J."/>
            <person name="Perez-Cataluna A."/>
            <person name="Salas-Masso N."/>
        </authorList>
    </citation>
    <scope>NUCLEOTIDE SEQUENCE [LARGE SCALE GENOMIC DNA]</scope>
    <source>
        <strain evidence="6 7">RW43-9</strain>
    </source>
</reference>